<keyword evidence="1" id="KW-0732">Signal</keyword>
<feature type="chain" id="PRO_5024414880" evidence="1">
    <location>
        <begin position="17"/>
        <end position="63"/>
    </location>
</feature>
<dbReference type="Gene3D" id="3.40.33.10">
    <property type="entry name" value="CAP"/>
    <property type="match status" value="1"/>
</dbReference>
<organism evidence="2">
    <name type="scientific">Mesocestoides corti</name>
    <name type="common">Flatworm</name>
    <dbReference type="NCBI Taxonomy" id="53468"/>
    <lineage>
        <taxon>Eukaryota</taxon>
        <taxon>Metazoa</taxon>
        <taxon>Spiralia</taxon>
        <taxon>Lophotrochozoa</taxon>
        <taxon>Platyhelminthes</taxon>
        <taxon>Cestoda</taxon>
        <taxon>Eucestoda</taxon>
        <taxon>Cyclophyllidea</taxon>
        <taxon>Mesocestoididae</taxon>
        <taxon>Mesocestoides</taxon>
    </lineage>
</organism>
<protein>
    <submittedName>
        <fullName evidence="2">Venom peptide</fullName>
    </submittedName>
</protein>
<accession>A0A5K3FPE5</accession>
<sequence length="63" mass="7361">MLTLICLVTLLWWAEANSPTNQERKEIVKLLTTKREPVIPPASNMMLMEYSDDLERLAKSWLK</sequence>
<name>A0A5K3FPE5_MESCO</name>
<reference evidence="2" key="1">
    <citation type="submission" date="2019-11" db="UniProtKB">
        <authorList>
            <consortium name="WormBaseParasite"/>
        </authorList>
    </citation>
    <scope>IDENTIFICATION</scope>
</reference>
<evidence type="ECO:0000256" key="1">
    <source>
        <dbReference type="SAM" id="SignalP"/>
    </source>
</evidence>
<dbReference type="AlphaFoldDB" id="A0A5K3FPE5"/>
<dbReference type="WBParaSite" id="MCU_010164-RA">
    <property type="protein sequence ID" value="MCU_010164-RA"/>
    <property type="gene ID" value="MCU_010164"/>
</dbReference>
<dbReference type="InterPro" id="IPR035940">
    <property type="entry name" value="CAP_sf"/>
</dbReference>
<dbReference type="SUPFAM" id="SSF55797">
    <property type="entry name" value="PR-1-like"/>
    <property type="match status" value="1"/>
</dbReference>
<evidence type="ECO:0000313" key="2">
    <source>
        <dbReference type="WBParaSite" id="MCU_010164-RA"/>
    </source>
</evidence>
<proteinExistence type="predicted"/>
<feature type="signal peptide" evidence="1">
    <location>
        <begin position="1"/>
        <end position="16"/>
    </location>
</feature>